<dbReference type="Pfam" id="PF11796">
    <property type="entry name" value="DUF3323"/>
    <property type="match status" value="1"/>
</dbReference>
<dbReference type="Pfam" id="PF09664">
    <property type="entry name" value="DUF2399"/>
    <property type="match status" value="1"/>
</dbReference>
<name>A0A561UNE2_9ACTN</name>
<dbReference type="AlphaFoldDB" id="A0A561UNE2"/>
<dbReference type="RefSeq" id="WP_145906921.1">
    <property type="nucleotide sequence ID" value="NZ_BAAAMZ010000003.1"/>
</dbReference>
<dbReference type="EMBL" id="VIWT01000001">
    <property type="protein sequence ID" value="TWG00888.1"/>
    <property type="molecule type" value="Genomic_DNA"/>
</dbReference>
<gene>
    <name evidence="3" type="ORF">FHX73_114768</name>
</gene>
<sequence length="418" mass="43454">MTDLPRLRRLLGGPETAWLVERVRERIAAGRSLDTAAVLAAASAEQRRAIELLLGRRLRAGRSLSVPLTEVDRVLRESLACPDGLAVAVVLLTGPVADRRAAARASAEAWEAALAPLDAACDRPALADWRAGLVSTGLLKRLAGSDPGAARQLADHAARVLAELPADPAAALTVPVLAARCLSDAHALDEGRPLAALVRSAVKALADLPDLATTGAEGRRTLWAAVGVAVDDLSSRVLTLGLPGTDRGVTGRVLAAAREDGEPCVLTLRQLVRPDCELGDAGPLVRVCENPAVVAAAAATLGTDCPPLVCVEGNVSLAARALLPRLTAQGSCLAYHGDFDWGGVRIAASILAMPGTAPWRYDATAYLAAVNNGLGSPLATGTSSPTPWNPPLREAILRHSTRVEEELLIDDLLADLHG</sequence>
<reference evidence="3 4" key="1">
    <citation type="submission" date="2019-06" db="EMBL/GenBank/DDBJ databases">
        <title>Sequencing the genomes of 1000 actinobacteria strains.</title>
        <authorList>
            <person name="Klenk H.-P."/>
        </authorList>
    </citation>
    <scope>NUCLEOTIDE SEQUENCE [LARGE SCALE GENOMIC DNA]</scope>
    <source>
        <strain evidence="3 4">DSM 44826</strain>
    </source>
</reference>
<evidence type="ECO:0000259" key="2">
    <source>
        <dbReference type="Pfam" id="PF11796"/>
    </source>
</evidence>
<protein>
    <submittedName>
        <fullName evidence="3">Uncharacterized protein (TIGR02679 family)</fullName>
    </submittedName>
</protein>
<evidence type="ECO:0000313" key="3">
    <source>
        <dbReference type="EMBL" id="TWG00888.1"/>
    </source>
</evidence>
<feature type="domain" description="DUF2399" evidence="1">
    <location>
        <begin position="264"/>
        <end position="416"/>
    </location>
</feature>
<comment type="caution">
    <text evidence="3">The sequence shown here is derived from an EMBL/GenBank/DDBJ whole genome shotgun (WGS) entry which is preliminary data.</text>
</comment>
<dbReference type="InterPro" id="IPR013495">
    <property type="entry name" value="CHP02679"/>
</dbReference>
<proteinExistence type="predicted"/>
<dbReference type="Proteomes" id="UP000317940">
    <property type="component" value="Unassembled WGS sequence"/>
</dbReference>
<dbReference type="InterPro" id="IPR024465">
    <property type="entry name" value="DUF2399"/>
</dbReference>
<organism evidence="3 4">
    <name type="scientific">Kitasatospora viridis</name>
    <dbReference type="NCBI Taxonomy" id="281105"/>
    <lineage>
        <taxon>Bacteria</taxon>
        <taxon>Bacillati</taxon>
        <taxon>Actinomycetota</taxon>
        <taxon>Actinomycetes</taxon>
        <taxon>Kitasatosporales</taxon>
        <taxon>Streptomycetaceae</taxon>
        <taxon>Kitasatospora</taxon>
    </lineage>
</organism>
<keyword evidence="4" id="KW-1185">Reference proteome</keyword>
<evidence type="ECO:0000313" key="4">
    <source>
        <dbReference type="Proteomes" id="UP000317940"/>
    </source>
</evidence>
<dbReference type="InterPro" id="IPR024466">
    <property type="entry name" value="CHP02679_N"/>
</dbReference>
<evidence type="ECO:0000259" key="1">
    <source>
        <dbReference type="Pfam" id="PF09664"/>
    </source>
</evidence>
<accession>A0A561UNE2</accession>
<dbReference type="OrthoDB" id="8188786at2"/>
<dbReference type="NCBIfam" id="TIGR02679">
    <property type="entry name" value="TIGR02679 family protein"/>
    <property type="match status" value="1"/>
</dbReference>
<feature type="domain" description="Conserved hypothetical protein CHP02679 N terminus" evidence="2">
    <location>
        <begin position="36"/>
        <end position="243"/>
    </location>
</feature>